<evidence type="ECO:0000256" key="1">
    <source>
        <dbReference type="ARBA" id="ARBA00001947"/>
    </source>
</evidence>
<comment type="caution">
    <text evidence="11">The sequence shown here is derived from an EMBL/GenBank/DDBJ whole genome shotgun (WGS) entry which is preliminary data.</text>
</comment>
<evidence type="ECO:0000256" key="7">
    <source>
        <dbReference type="ARBA" id="ARBA00022833"/>
    </source>
</evidence>
<evidence type="ECO:0000313" key="11">
    <source>
        <dbReference type="EMBL" id="MFC4232438.1"/>
    </source>
</evidence>
<evidence type="ECO:0000256" key="10">
    <source>
        <dbReference type="ARBA" id="ARBA00048807"/>
    </source>
</evidence>
<reference evidence="12" key="1">
    <citation type="journal article" date="2019" name="Int. J. Syst. Evol. Microbiol.">
        <title>The Global Catalogue of Microorganisms (GCM) 10K type strain sequencing project: providing services to taxonomists for standard genome sequencing and annotation.</title>
        <authorList>
            <consortium name="The Broad Institute Genomics Platform"/>
            <consortium name="The Broad Institute Genome Sequencing Center for Infectious Disease"/>
            <person name="Wu L."/>
            <person name="Ma J."/>
        </authorList>
    </citation>
    <scope>NUCLEOTIDE SEQUENCE [LARGE SCALE GENOMIC DNA]</scope>
    <source>
        <strain evidence="12">CECT 8010</strain>
    </source>
</reference>
<comment type="cofactor">
    <cofactor evidence="1">
        <name>Zn(2+)</name>
        <dbReference type="ChEBI" id="CHEBI:29105"/>
    </cofactor>
</comment>
<evidence type="ECO:0000256" key="6">
    <source>
        <dbReference type="ARBA" id="ARBA00022723"/>
    </source>
</evidence>
<evidence type="ECO:0000256" key="4">
    <source>
        <dbReference type="ARBA" id="ARBA00012982"/>
    </source>
</evidence>
<sequence>MCDATRDDRTAKAGNKKFTSNAVMTMNKVAVFRKEHFNAAHRLHNPLLTDAENARVFGKCNNPNYHGHNYELIVQVTGLPNAVTGYVIDMKILSDLIKEQVLDKFDHKNLNLDTSEFATVNPTAENIAIVIFNLLRIKIDAALDLKIRLYETERNFVEYPA</sequence>
<comment type="similarity">
    <text evidence="3">Belongs to the PTPS family. QueD subfamily.</text>
</comment>
<evidence type="ECO:0000256" key="8">
    <source>
        <dbReference type="ARBA" id="ARBA00023239"/>
    </source>
</evidence>
<dbReference type="PANTHER" id="PTHR12589">
    <property type="entry name" value="PYRUVOYL TETRAHYDROBIOPTERIN SYNTHASE"/>
    <property type="match status" value="1"/>
</dbReference>
<dbReference type="SUPFAM" id="SSF55620">
    <property type="entry name" value="Tetrahydrobiopterin biosynthesis enzymes-like"/>
    <property type="match status" value="1"/>
</dbReference>
<name>A0ABV8PWD7_9BACT</name>
<evidence type="ECO:0000256" key="3">
    <source>
        <dbReference type="ARBA" id="ARBA00008900"/>
    </source>
</evidence>
<dbReference type="Proteomes" id="UP001595906">
    <property type="component" value="Unassembled WGS sequence"/>
</dbReference>
<dbReference type="Pfam" id="PF01242">
    <property type="entry name" value="PTPS"/>
    <property type="match status" value="1"/>
</dbReference>
<gene>
    <name evidence="11" type="ORF">ACFOW1_11080</name>
</gene>
<dbReference type="RefSeq" id="WP_379014291.1">
    <property type="nucleotide sequence ID" value="NZ_JBHSDC010000022.1"/>
</dbReference>
<keyword evidence="7" id="KW-0862">Zinc</keyword>
<keyword evidence="8" id="KW-0456">Lyase</keyword>
<evidence type="ECO:0000256" key="5">
    <source>
        <dbReference type="ARBA" id="ARBA00018141"/>
    </source>
</evidence>
<organism evidence="11 12">
    <name type="scientific">Parasediminibacterium paludis</name>
    <dbReference type="NCBI Taxonomy" id="908966"/>
    <lineage>
        <taxon>Bacteria</taxon>
        <taxon>Pseudomonadati</taxon>
        <taxon>Bacteroidota</taxon>
        <taxon>Chitinophagia</taxon>
        <taxon>Chitinophagales</taxon>
        <taxon>Chitinophagaceae</taxon>
        <taxon>Parasediminibacterium</taxon>
    </lineage>
</organism>
<comment type="pathway">
    <text evidence="2">Purine metabolism; 7-cyano-7-deazaguanine biosynthesis.</text>
</comment>
<keyword evidence="12" id="KW-1185">Reference proteome</keyword>
<dbReference type="Gene3D" id="3.30.479.10">
    <property type="entry name" value="6-pyruvoyl tetrahydropterin synthase/QueD"/>
    <property type="match status" value="1"/>
</dbReference>
<dbReference type="InterPro" id="IPR007115">
    <property type="entry name" value="6-PTP_synth/QueD"/>
</dbReference>
<dbReference type="EMBL" id="JBHSDC010000022">
    <property type="protein sequence ID" value="MFC4232438.1"/>
    <property type="molecule type" value="Genomic_DNA"/>
</dbReference>
<dbReference type="EC" id="4.1.2.50" evidence="4"/>
<comment type="catalytic activity">
    <reaction evidence="10">
        <text>7,8-dihydroneopterin 3'-triphosphate + H2O = 6-carboxy-5,6,7,8-tetrahydropterin + triphosphate + acetaldehyde + 2 H(+)</text>
        <dbReference type="Rhea" id="RHEA:27966"/>
        <dbReference type="ChEBI" id="CHEBI:15343"/>
        <dbReference type="ChEBI" id="CHEBI:15377"/>
        <dbReference type="ChEBI" id="CHEBI:15378"/>
        <dbReference type="ChEBI" id="CHEBI:18036"/>
        <dbReference type="ChEBI" id="CHEBI:58462"/>
        <dbReference type="ChEBI" id="CHEBI:61032"/>
        <dbReference type="EC" id="4.1.2.50"/>
    </reaction>
</comment>
<evidence type="ECO:0000256" key="9">
    <source>
        <dbReference type="ARBA" id="ARBA00031449"/>
    </source>
</evidence>
<keyword evidence="6" id="KW-0479">Metal-binding</keyword>
<evidence type="ECO:0000313" key="12">
    <source>
        <dbReference type="Proteomes" id="UP001595906"/>
    </source>
</evidence>
<protein>
    <recommendedName>
        <fullName evidence="5">6-carboxy-5,6,7,8-tetrahydropterin synthase</fullName>
        <ecNumber evidence="4">4.1.2.50</ecNumber>
    </recommendedName>
    <alternativeName>
        <fullName evidence="9">Queuosine biosynthesis protein QueD</fullName>
    </alternativeName>
</protein>
<evidence type="ECO:0000256" key="2">
    <source>
        <dbReference type="ARBA" id="ARBA00005061"/>
    </source>
</evidence>
<dbReference type="InterPro" id="IPR038418">
    <property type="entry name" value="6-PTP_synth/QueD_sf"/>
</dbReference>
<accession>A0ABV8PWD7</accession>
<dbReference type="PANTHER" id="PTHR12589:SF7">
    <property type="entry name" value="6-PYRUVOYL TETRAHYDROBIOPTERIN SYNTHASE"/>
    <property type="match status" value="1"/>
</dbReference>
<proteinExistence type="inferred from homology"/>